<proteinExistence type="predicted"/>
<protein>
    <submittedName>
        <fullName evidence="3">Transposase zinc-ribbon domain protein</fullName>
    </submittedName>
</protein>
<dbReference type="AlphaFoldDB" id="A0A165Z288"/>
<organism evidence="3 4">
    <name type="scientific">Methanobrevibacter curvatus</name>
    <dbReference type="NCBI Taxonomy" id="49547"/>
    <lineage>
        <taxon>Archaea</taxon>
        <taxon>Methanobacteriati</taxon>
        <taxon>Methanobacteriota</taxon>
        <taxon>Methanomada group</taxon>
        <taxon>Methanobacteria</taxon>
        <taxon>Methanobacteriales</taxon>
        <taxon>Methanobacteriaceae</taxon>
        <taxon>Methanobrevibacter</taxon>
    </lineage>
</organism>
<evidence type="ECO:0000313" key="2">
    <source>
        <dbReference type="EMBL" id="KZX10156.1"/>
    </source>
</evidence>
<keyword evidence="4" id="KW-1185">Reference proteome</keyword>
<dbReference type="InterPro" id="IPR024442">
    <property type="entry name" value="Transposase_Zn_ribbon"/>
</dbReference>
<dbReference type="RefSeq" id="WP_067092658.1">
    <property type="nucleotide sequence ID" value="NZ_LWMV01000222.1"/>
</dbReference>
<dbReference type="Pfam" id="PF12760">
    <property type="entry name" value="Zn_ribbon_IS1595"/>
    <property type="match status" value="1"/>
</dbReference>
<dbReference type="OrthoDB" id="86086at2157"/>
<dbReference type="EMBL" id="LWMV01000222">
    <property type="protein sequence ID" value="KZX10158.1"/>
    <property type="molecule type" value="Genomic_DNA"/>
</dbReference>
<evidence type="ECO:0000313" key="3">
    <source>
        <dbReference type="EMBL" id="KZX10158.1"/>
    </source>
</evidence>
<dbReference type="PATRIC" id="fig|49547.3.peg.1999"/>
<comment type="caution">
    <text evidence="3">The sequence shown here is derived from an EMBL/GenBank/DDBJ whole genome shotgun (WGS) entry which is preliminary data.</text>
</comment>
<evidence type="ECO:0000313" key="4">
    <source>
        <dbReference type="Proteomes" id="UP000077245"/>
    </source>
</evidence>
<gene>
    <name evidence="2" type="ORF">MBCUR_18910</name>
    <name evidence="3" type="ORF">MBCUR_18930</name>
</gene>
<feature type="domain" description="Transposase zinc-ribbon" evidence="1">
    <location>
        <begin position="14"/>
        <end position="59"/>
    </location>
</feature>
<dbReference type="Proteomes" id="UP000077245">
    <property type="component" value="Unassembled WGS sequence"/>
</dbReference>
<accession>A0A165Z288</accession>
<dbReference type="STRING" id="49547.MBCUR_18910"/>
<name>A0A165Z288_9EURY</name>
<evidence type="ECO:0000259" key="1">
    <source>
        <dbReference type="Pfam" id="PF12760"/>
    </source>
</evidence>
<sequence length="158" mass="18249">MQSVKSSIKSMVVDEDEALNFYRSLHWPCGVYCPSCGSFEVNNRGGRGRSKRYSCKECGTFFNDFTGTFLERSKIPFGEILWILTNIHNKSVKQMAEELGHNRKTVARYHKLIRDLLEKNHVDPSFDGEFEFDETYVNAGRKGIKKTSNSKNHQEEEL</sequence>
<reference evidence="3 4" key="1">
    <citation type="submission" date="2016-04" db="EMBL/GenBank/DDBJ databases">
        <title>Genome sequence of Methanobrevibacter curvatus DSM 11111.</title>
        <authorList>
            <person name="Poehlein A."/>
            <person name="Seedorf H."/>
            <person name="Daniel R."/>
        </authorList>
    </citation>
    <scope>NUCLEOTIDE SEQUENCE [LARGE SCALE GENOMIC DNA]</scope>
    <source>
        <strain evidence="3 4">DSM 11111</strain>
    </source>
</reference>
<dbReference type="EMBL" id="LWMV01000222">
    <property type="protein sequence ID" value="KZX10156.1"/>
    <property type="molecule type" value="Genomic_DNA"/>
</dbReference>